<comment type="caution">
    <text evidence="1">The sequence shown here is derived from an EMBL/GenBank/DDBJ whole genome shotgun (WGS) entry which is preliminary data.</text>
</comment>
<evidence type="ECO:0000313" key="1">
    <source>
        <dbReference type="EMBL" id="NMA44680.1"/>
    </source>
</evidence>
<dbReference type="AlphaFoldDB" id="A0A7K4BZJ0"/>
<accession>A0A7K4BZJ0</accession>
<protein>
    <submittedName>
        <fullName evidence="1">Uncharacterized protein</fullName>
    </submittedName>
</protein>
<proteinExistence type="predicted"/>
<name>A0A7K4BZJ0_9ARCH</name>
<evidence type="ECO:0000313" key="2">
    <source>
        <dbReference type="Proteomes" id="UP000526302"/>
    </source>
</evidence>
<organism evidence="1 2">
    <name type="scientific">Candidatus Iainarchaeum sp</name>
    <dbReference type="NCBI Taxonomy" id="3101447"/>
    <lineage>
        <taxon>Archaea</taxon>
        <taxon>Candidatus Iainarchaeota</taxon>
        <taxon>Candidatus Iainarchaeia</taxon>
        <taxon>Candidatus Iainarchaeales</taxon>
        <taxon>Candidatus Iainarchaeaceae</taxon>
        <taxon>Candidatus Iainarchaeum</taxon>
    </lineage>
</organism>
<dbReference type="Proteomes" id="UP000526302">
    <property type="component" value="Unassembled WGS sequence"/>
</dbReference>
<sequence length="75" mass="8770">MSNILLKMDVDESLRLQLLAEEKKMRKKQPEAWTKTKFRKYANFGRNRKKSAEELLGLTSTRTDVTNLGKLKSKK</sequence>
<gene>
    <name evidence="1" type="ORF">GX950_02605</name>
</gene>
<reference evidence="1 2" key="1">
    <citation type="journal article" date="2020" name="Biotechnol. Biofuels">
        <title>New insights from the biogas microbiome by comprehensive genome-resolved metagenomics of nearly 1600 species originating from multiple anaerobic digesters.</title>
        <authorList>
            <person name="Campanaro S."/>
            <person name="Treu L."/>
            <person name="Rodriguez-R L.M."/>
            <person name="Kovalovszki A."/>
            <person name="Ziels R.M."/>
            <person name="Maus I."/>
            <person name="Zhu X."/>
            <person name="Kougias P.G."/>
            <person name="Basile A."/>
            <person name="Luo G."/>
            <person name="Schluter A."/>
            <person name="Konstantinidis K.T."/>
            <person name="Angelidaki I."/>
        </authorList>
    </citation>
    <scope>NUCLEOTIDE SEQUENCE [LARGE SCALE GENOMIC DNA]</scope>
    <source>
        <strain evidence="1">AS22ysBPME_79</strain>
    </source>
</reference>
<dbReference type="EMBL" id="JAAZKV010000018">
    <property type="protein sequence ID" value="NMA44680.1"/>
    <property type="molecule type" value="Genomic_DNA"/>
</dbReference>